<organism evidence="3 4">
    <name type="scientific">Rotaria magnacalcarata</name>
    <dbReference type="NCBI Taxonomy" id="392030"/>
    <lineage>
        <taxon>Eukaryota</taxon>
        <taxon>Metazoa</taxon>
        <taxon>Spiralia</taxon>
        <taxon>Gnathifera</taxon>
        <taxon>Rotifera</taxon>
        <taxon>Eurotatoria</taxon>
        <taxon>Bdelloidea</taxon>
        <taxon>Philodinida</taxon>
        <taxon>Philodinidae</taxon>
        <taxon>Rotaria</taxon>
    </lineage>
</organism>
<protein>
    <recommendedName>
        <fullName evidence="2">SS18 N-terminal domain-containing protein</fullName>
    </recommendedName>
</protein>
<dbReference type="EMBL" id="CAJOBJ010007978">
    <property type="protein sequence ID" value="CAF4099970.1"/>
    <property type="molecule type" value="Genomic_DNA"/>
</dbReference>
<sequence length="50" mass="5900">LLRENAALIRTIKELQNEGNNDNLFDYMKQLHRNILWLSLLADETSTKNQ</sequence>
<dbReference type="AlphaFoldDB" id="A0A8S2QLC6"/>
<feature type="domain" description="SS18 N-terminal" evidence="2">
    <location>
        <begin position="1"/>
        <end position="49"/>
    </location>
</feature>
<evidence type="ECO:0000313" key="3">
    <source>
        <dbReference type="EMBL" id="CAF4099970.1"/>
    </source>
</evidence>
<dbReference type="Proteomes" id="UP000681720">
    <property type="component" value="Unassembled WGS sequence"/>
</dbReference>
<comment type="similarity">
    <text evidence="1">Belongs to the SS18 family.</text>
</comment>
<dbReference type="InterPro" id="IPR007726">
    <property type="entry name" value="SS18_N"/>
</dbReference>
<feature type="non-terminal residue" evidence="3">
    <location>
        <position position="1"/>
    </location>
</feature>
<reference evidence="3" key="1">
    <citation type="submission" date="2021-02" db="EMBL/GenBank/DDBJ databases">
        <authorList>
            <person name="Nowell W R."/>
        </authorList>
    </citation>
    <scope>NUCLEOTIDE SEQUENCE</scope>
</reference>
<gene>
    <name evidence="3" type="ORF">GIL414_LOCUS17050</name>
</gene>
<accession>A0A8S2QLC6</accession>
<evidence type="ECO:0000313" key="4">
    <source>
        <dbReference type="Proteomes" id="UP000681720"/>
    </source>
</evidence>
<comment type="caution">
    <text evidence="3">The sequence shown here is derived from an EMBL/GenBank/DDBJ whole genome shotgun (WGS) entry which is preliminary data.</text>
</comment>
<evidence type="ECO:0000259" key="2">
    <source>
        <dbReference type="Pfam" id="PF05030"/>
    </source>
</evidence>
<evidence type="ECO:0000256" key="1">
    <source>
        <dbReference type="ARBA" id="ARBA00007945"/>
    </source>
</evidence>
<dbReference type="Pfam" id="PF05030">
    <property type="entry name" value="SSXT"/>
    <property type="match status" value="1"/>
</dbReference>
<proteinExistence type="inferred from homology"/>
<name>A0A8S2QLC6_9BILA</name>